<dbReference type="VEuPathDB" id="TriTrypDB:ECC02_008656"/>
<organism evidence="2 3">
    <name type="scientific">Trypanosoma cruzi</name>
    <dbReference type="NCBI Taxonomy" id="5693"/>
    <lineage>
        <taxon>Eukaryota</taxon>
        <taxon>Discoba</taxon>
        <taxon>Euglenozoa</taxon>
        <taxon>Kinetoplastea</taxon>
        <taxon>Metakinetoplastina</taxon>
        <taxon>Trypanosomatida</taxon>
        <taxon>Trypanosomatidae</taxon>
        <taxon>Trypanosoma</taxon>
        <taxon>Schizotrypanum</taxon>
    </lineage>
</organism>
<keyword evidence="1" id="KW-0472">Membrane</keyword>
<dbReference type="EMBL" id="JABDHM010000097">
    <property type="protein sequence ID" value="KAF5218414.1"/>
    <property type="molecule type" value="Genomic_DNA"/>
</dbReference>
<feature type="transmembrane region" description="Helical" evidence="1">
    <location>
        <begin position="6"/>
        <end position="24"/>
    </location>
</feature>
<reference evidence="2 3" key="1">
    <citation type="journal article" date="2019" name="Genome Biol. Evol.">
        <title>Nanopore Sequencing Significantly Improves Genome Assembly of the Protozoan Parasite Trypanosoma cruzi.</title>
        <authorList>
            <person name="Diaz-Viraque F."/>
            <person name="Pita S."/>
            <person name="Greif G."/>
            <person name="de Souza R.C.M."/>
            <person name="Iraola G."/>
            <person name="Robello C."/>
        </authorList>
    </citation>
    <scope>NUCLEOTIDE SEQUENCE [LARGE SCALE GENOMIC DNA]</scope>
    <source>
        <strain evidence="2 3">Berenice</strain>
    </source>
</reference>
<gene>
    <name evidence="2" type="ORF">ECC02_008656</name>
</gene>
<proteinExistence type="predicted"/>
<accession>A0A7J6XV52</accession>
<keyword evidence="1" id="KW-0812">Transmembrane</keyword>
<dbReference type="VEuPathDB" id="TriTrypDB:BCY84_16383"/>
<protein>
    <submittedName>
        <fullName evidence="2">Uncharacterized protein</fullName>
    </submittedName>
</protein>
<evidence type="ECO:0000256" key="1">
    <source>
        <dbReference type="SAM" id="Phobius"/>
    </source>
</evidence>
<name>A0A7J6XV52_TRYCR</name>
<dbReference type="Proteomes" id="UP000583944">
    <property type="component" value="Unassembled WGS sequence"/>
</dbReference>
<keyword evidence="1" id="KW-1133">Transmembrane helix</keyword>
<evidence type="ECO:0000313" key="3">
    <source>
        <dbReference type="Proteomes" id="UP000583944"/>
    </source>
</evidence>
<feature type="transmembrane region" description="Helical" evidence="1">
    <location>
        <begin position="87"/>
        <end position="108"/>
    </location>
</feature>
<feature type="transmembrane region" description="Helical" evidence="1">
    <location>
        <begin position="31"/>
        <end position="50"/>
    </location>
</feature>
<sequence length="737" mass="82525">MTLSFLPLLIVCCKFFFCLSFFSLKKKVSSFFFSFVFFLVSLRCLNFSFFFVSMSFLLACFCFFFLSFFLLLCILCIFMVCSERRVCGFSVAVLLATSCGSCGFGLTAKYRMSRPLSFSFETHTNHDADFPEGEHWNQECLAKLGGSASVAPFSMHGAVNGLVPFFLAGRNMCVLVSHKDSGTPTGDSLESPMRLRNEMHYSGSLFGSLFSNAEREKSILSSEKCNFLGCPFPFSMSTEISHGMDRNSSPDKASFSTPLNELVPMARTGGSAAVVGMFACFCQAALEQIPHLRILVSFVEREENHWLDLIYQMSGPTSLPLRLRRYAVQEVSVLSHAFFHCVSSVGDMIDLTFKAMQNCPQRSNTVQKEDSLVIQLIGVPRDVEIQGGEEMRVASWGARAIVFTQPAVCGALSEEWGIHFSACLPSASCDGHAPMFELPELGMEVQRVLRAVEGEMPTSIAVLHLPDAIKVLLPQLTEGIFVKDSVTHAVLGQNSLLPHLQQRRRERQGIDNVENQVMINEGVGLNVNKLVDANSAEVTEQVGATCLLQPSNSFSRKYLARRTLRCIPLPNKMNDYKVNSYWSLRRPSDPKSSLSAPILSKGSPLAPIAARRGSNLLRSERSLITPSCAEEVRNAIKKHERQRNSISNRRLMRREPLLPVVYVQKRLYWQRESVRALELKERNMIELDEKKCRRIAEVKIEQMNCGSQCGAYSPRTHVFLLRAKQRATSFFALPPFS</sequence>
<comment type="caution">
    <text evidence="2">The sequence shown here is derived from an EMBL/GenBank/DDBJ whole genome shotgun (WGS) entry which is preliminary data.</text>
</comment>
<dbReference type="AlphaFoldDB" id="A0A7J6XV52"/>
<evidence type="ECO:0000313" key="2">
    <source>
        <dbReference type="EMBL" id="KAF5218414.1"/>
    </source>
</evidence>
<feature type="transmembrane region" description="Helical" evidence="1">
    <location>
        <begin position="56"/>
        <end position="80"/>
    </location>
</feature>